<evidence type="ECO:0000256" key="2">
    <source>
        <dbReference type="ARBA" id="ARBA00003788"/>
    </source>
</evidence>
<feature type="modified residue" description="N6-(pyridoxal phosphate)lysine" evidence="6">
    <location>
        <position position="273"/>
    </location>
</feature>
<dbReference type="AlphaFoldDB" id="A0A0A8X112"/>
<evidence type="ECO:0000259" key="8">
    <source>
        <dbReference type="Pfam" id="PF21478"/>
    </source>
</evidence>
<feature type="domain" description="Glycine cleavage system P-protein N-terminal" evidence="7">
    <location>
        <begin position="34"/>
        <end position="304"/>
    </location>
</feature>
<evidence type="ECO:0000259" key="7">
    <source>
        <dbReference type="Pfam" id="PF02347"/>
    </source>
</evidence>
<dbReference type="Pfam" id="PF21478">
    <property type="entry name" value="GcvP2_C"/>
    <property type="match status" value="1"/>
</dbReference>
<reference evidence="9 10" key="1">
    <citation type="submission" date="2013-06" db="EMBL/GenBank/DDBJ databases">
        <title>Whole genome shotgun sequence of Bacillus selenatarsenatis SF-1.</title>
        <authorList>
            <person name="Kuroda M."/>
            <person name="Sei K."/>
            <person name="Yamashita M."/>
            <person name="Ike M."/>
        </authorList>
    </citation>
    <scope>NUCLEOTIDE SEQUENCE [LARGE SCALE GENOMIC DNA]</scope>
    <source>
        <strain evidence="9 10">SF-1</strain>
    </source>
</reference>
<dbReference type="Gene3D" id="6.20.440.10">
    <property type="match status" value="1"/>
</dbReference>
<feature type="domain" description="Glycine dehydrogenase C-terminal" evidence="8">
    <location>
        <begin position="353"/>
        <end position="454"/>
    </location>
</feature>
<dbReference type="STRING" id="1321606.SAMD00020551_1773"/>
<comment type="caution">
    <text evidence="9">The sequence shown here is derived from an EMBL/GenBank/DDBJ whole genome shotgun (WGS) entry which is preliminary data.</text>
</comment>
<dbReference type="Gene3D" id="3.40.640.10">
    <property type="entry name" value="Type I PLP-dependent aspartate aminotransferase-like (Major domain)"/>
    <property type="match status" value="1"/>
</dbReference>
<comment type="function">
    <text evidence="2 6">The glycine cleavage system catalyzes the degradation of glycine. The P protein binds the alpha-amino group of glycine through its pyridoxal phosphate cofactor; CO(2) is released and the remaining methylamine moiety is then transferred to the lipoamide cofactor of the H protein.</text>
</comment>
<dbReference type="InterPro" id="IPR015421">
    <property type="entry name" value="PyrdxlP-dep_Trfase_major"/>
</dbReference>
<dbReference type="HAMAP" id="MF_00713">
    <property type="entry name" value="GcvPB"/>
    <property type="match status" value="1"/>
</dbReference>
<dbReference type="InterPro" id="IPR049316">
    <property type="entry name" value="GDC-P_C"/>
</dbReference>
<organism evidence="9 10">
    <name type="scientific">Mesobacillus selenatarsenatis (strain DSM 18680 / JCM 14380 / FERM P-15431 / SF-1)</name>
    <dbReference type="NCBI Taxonomy" id="1321606"/>
    <lineage>
        <taxon>Bacteria</taxon>
        <taxon>Bacillati</taxon>
        <taxon>Bacillota</taxon>
        <taxon>Bacilli</taxon>
        <taxon>Bacillales</taxon>
        <taxon>Bacillaceae</taxon>
        <taxon>Mesobacillus</taxon>
    </lineage>
</organism>
<comment type="subunit">
    <text evidence="6">The glycine cleavage system is composed of four proteins: P, T, L and H. In this organism, the P 'protein' is a heterodimer of two subunits.</text>
</comment>
<keyword evidence="4 6" id="KW-0560">Oxidoreductase</keyword>
<accession>A0A0A8X112</accession>
<dbReference type="InterPro" id="IPR015424">
    <property type="entry name" value="PyrdxlP-dep_Trfase"/>
</dbReference>
<dbReference type="FunFam" id="3.90.1150.10:FF:000014">
    <property type="entry name" value="Probable glycine dehydrogenase (decarboxylating) subunit 2"/>
    <property type="match status" value="1"/>
</dbReference>
<protein>
    <recommendedName>
        <fullName evidence="6">Probable glycine dehydrogenase (decarboxylating) subunit 2</fullName>
        <ecNumber evidence="6">1.4.4.2</ecNumber>
    </recommendedName>
    <alternativeName>
        <fullName evidence="6">Glycine cleavage system P-protein subunit 2</fullName>
    </alternativeName>
    <alternativeName>
        <fullName evidence="6">Glycine decarboxylase subunit 2</fullName>
    </alternativeName>
    <alternativeName>
        <fullName evidence="6">Glycine dehydrogenase (aminomethyl-transferring) subunit 2</fullName>
    </alternativeName>
</protein>
<dbReference type="PANTHER" id="PTHR11773">
    <property type="entry name" value="GLYCINE DEHYDROGENASE, DECARBOXYLATING"/>
    <property type="match status" value="1"/>
</dbReference>
<dbReference type="NCBIfam" id="NF003346">
    <property type="entry name" value="PRK04366.1"/>
    <property type="match status" value="1"/>
</dbReference>
<dbReference type="InterPro" id="IPR049315">
    <property type="entry name" value="GDC-P_N"/>
</dbReference>
<dbReference type="InterPro" id="IPR023012">
    <property type="entry name" value="GcvPB"/>
</dbReference>
<evidence type="ECO:0000256" key="3">
    <source>
        <dbReference type="ARBA" id="ARBA00022898"/>
    </source>
</evidence>
<dbReference type="EMBL" id="BASE01000038">
    <property type="protein sequence ID" value="GAM13628.1"/>
    <property type="molecule type" value="Genomic_DNA"/>
</dbReference>
<dbReference type="GO" id="GO:0019464">
    <property type="term" value="P:glycine decarboxylation via glycine cleavage system"/>
    <property type="evidence" value="ECO:0007669"/>
    <property type="project" value="UniProtKB-UniRule"/>
</dbReference>
<dbReference type="GO" id="GO:0005829">
    <property type="term" value="C:cytosol"/>
    <property type="evidence" value="ECO:0007669"/>
    <property type="project" value="TreeGrafter"/>
</dbReference>
<evidence type="ECO:0000313" key="9">
    <source>
        <dbReference type="EMBL" id="GAM13628.1"/>
    </source>
</evidence>
<dbReference type="InterPro" id="IPR020581">
    <property type="entry name" value="GDC_P"/>
</dbReference>
<dbReference type="RefSeq" id="WP_041965461.1">
    <property type="nucleotide sequence ID" value="NZ_BASE01000038.1"/>
</dbReference>
<name>A0A0A8X112_MESS1</name>
<comment type="similarity">
    <text evidence="6">Belongs to the GcvP family. C-terminal subunit subfamily.</text>
</comment>
<sequence>MHKEDQPLIFELSTPGRVGYSLPEMDVPEADLSELLPEGFLREEEPELPEASELDIMRHYTALSKRNHGVDSGFYPLGSCTMKYNPKMNENVARFNGFAHLHPLQDESSVQGALELMYDLQEHLIEITGMDEVTLQPAAGAHGEWTGLMMIRAFHEANGDDKRTKVIVPDSAHGTNPASATVAGFETITVKSDENGLVDLEDLKKVVGEDTAALMLTNPNTLGLFEENILEMAEIVHSAGGKLYYDGANLNAVMSKARPGDMGFDVVHLNLHKTFTGPHGGGGPGSGPVGVKADLIPFLPKPIVTKQDGVYKFDYDRPQSIGRVKPFYGNFGINVRAYTYIRTMGPDGLKAVTEYAVLNANYMMRRLAEYYDLPFNRHCKHEFVLSGKRQKKLGVRTLDIAKRLLDFGYHPPTIYFPLNVEEAIMIEPTETESKETLDAFIDAMIQIAKEAEENPEIVQEAPHSTVVGRMDETTAARKPILRYQKAE</sequence>
<gene>
    <name evidence="6" type="primary">gcvPB</name>
    <name evidence="9" type="ORF">SAMD00020551_1773</name>
</gene>
<evidence type="ECO:0000256" key="6">
    <source>
        <dbReference type="HAMAP-Rule" id="MF_00713"/>
    </source>
</evidence>
<dbReference type="CDD" id="cd00613">
    <property type="entry name" value="GDC-P"/>
    <property type="match status" value="1"/>
</dbReference>
<evidence type="ECO:0000256" key="4">
    <source>
        <dbReference type="ARBA" id="ARBA00023002"/>
    </source>
</evidence>
<keyword evidence="3 6" id="KW-0663">Pyridoxal phosphate</keyword>
<dbReference type="InterPro" id="IPR015422">
    <property type="entry name" value="PyrdxlP-dep_Trfase_small"/>
</dbReference>
<dbReference type="SUPFAM" id="SSF53383">
    <property type="entry name" value="PLP-dependent transferases"/>
    <property type="match status" value="1"/>
</dbReference>
<dbReference type="PANTHER" id="PTHR11773:SF1">
    <property type="entry name" value="GLYCINE DEHYDROGENASE (DECARBOXYLATING), MITOCHONDRIAL"/>
    <property type="match status" value="1"/>
</dbReference>
<dbReference type="Proteomes" id="UP000031014">
    <property type="component" value="Unassembled WGS sequence"/>
</dbReference>
<dbReference type="Pfam" id="PF02347">
    <property type="entry name" value="GDC-P"/>
    <property type="match status" value="1"/>
</dbReference>
<keyword evidence="10" id="KW-1185">Reference proteome</keyword>
<dbReference type="FunFam" id="3.40.640.10:FF:000034">
    <property type="entry name" value="Probable glycine dehydrogenase (decarboxylating) subunit 2"/>
    <property type="match status" value="1"/>
</dbReference>
<evidence type="ECO:0000256" key="1">
    <source>
        <dbReference type="ARBA" id="ARBA00001933"/>
    </source>
</evidence>
<evidence type="ECO:0000313" key="10">
    <source>
        <dbReference type="Proteomes" id="UP000031014"/>
    </source>
</evidence>
<dbReference type="GO" id="GO:0016594">
    <property type="term" value="F:glycine binding"/>
    <property type="evidence" value="ECO:0007669"/>
    <property type="project" value="TreeGrafter"/>
</dbReference>
<comment type="catalytic activity">
    <reaction evidence="5 6">
        <text>N(6)-[(R)-lipoyl]-L-lysyl-[glycine-cleavage complex H protein] + glycine + H(+) = N(6)-[(R)-S(8)-aminomethyldihydrolipoyl]-L-lysyl-[glycine-cleavage complex H protein] + CO2</text>
        <dbReference type="Rhea" id="RHEA:24304"/>
        <dbReference type="Rhea" id="RHEA-COMP:10494"/>
        <dbReference type="Rhea" id="RHEA-COMP:10495"/>
        <dbReference type="ChEBI" id="CHEBI:15378"/>
        <dbReference type="ChEBI" id="CHEBI:16526"/>
        <dbReference type="ChEBI" id="CHEBI:57305"/>
        <dbReference type="ChEBI" id="CHEBI:83099"/>
        <dbReference type="ChEBI" id="CHEBI:83143"/>
        <dbReference type="EC" id="1.4.4.2"/>
    </reaction>
</comment>
<dbReference type="GO" id="GO:0030170">
    <property type="term" value="F:pyridoxal phosphate binding"/>
    <property type="evidence" value="ECO:0007669"/>
    <property type="project" value="TreeGrafter"/>
</dbReference>
<evidence type="ECO:0000256" key="5">
    <source>
        <dbReference type="ARBA" id="ARBA00049026"/>
    </source>
</evidence>
<comment type="cofactor">
    <cofactor evidence="1 6">
        <name>pyridoxal 5'-phosphate</name>
        <dbReference type="ChEBI" id="CHEBI:597326"/>
    </cofactor>
</comment>
<dbReference type="Gene3D" id="3.90.1150.10">
    <property type="entry name" value="Aspartate Aminotransferase, domain 1"/>
    <property type="match status" value="1"/>
</dbReference>
<dbReference type="EC" id="1.4.4.2" evidence="6"/>
<dbReference type="OrthoDB" id="9801272at2"/>
<dbReference type="GO" id="GO:0004375">
    <property type="term" value="F:glycine dehydrogenase (decarboxylating) activity"/>
    <property type="evidence" value="ECO:0007669"/>
    <property type="project" value="UniProtKB-EC"/>
</dbReference>
<dbReference type="GO" id="GO:0005960">
    <property type="term" value="C:glycine cleavage complex"/>
    <property type="evidence" value="ECO:0007669"/>
    <property type="project" value="TreeGrafter"/>
</dbReference>
<proteinExistence type="inferred from homology"/>